<organism evidence="2 3">
    <name type="scientific">Podospora aff. communis PSN243</name>
    <dbReference type="NCBI Taxonomy" id="3040156"/>
    <lineage>
        <taxon>Eukaryota</taxon>
        <taxon>Fungi</taxon>
        <taxon>Dikarya</taxon>
        <taxon>Ascomycota</taxon>
        <taxon>Pezizomycotina</taxon>
        <taxon>Sordariomycetes</taxon>
        <taxon>Sordariomycetidae</taxon>
        <taxon>Sordariales</taxon>
        <taxon>Podosporaceae</taxon>
        <taxon>Podospora</taxon>
    </lineage>
</organism>
<comment type="caution">
    <text evidence="2">The sequence shown here is derived from an EMBL/GenBank/DDBJ whole genome shotgun (WGS) entry which is preliminary data.</text>
</comment>
<sequence>MRIEVVTDVPIRSELAHAPNPSRSGPRHIGPTFVVRISVECGDGRDTPCDAMRQQGASNQPPANIKTGHCKRLTIITSDQACFCQAEPGYCCSDKWNIATGFFCHPVDLIRDCTHRNDRKLQLSSRAALQSTTYYGSILRISSAWAASSTQSDNALDHVKHASRCCRLALPSALQGHRRTRRSRQRFGTPKNDAMDRPSPAAPSSPYLTPPFPIHTIQDSPHLSYRRKCCVCGAIGRIC</sequence>
<dbReference type="AlphaFoldDB" id="A0AAV9H289"/>
<proteinExistence type="predicted"/>
<accession>A0AAV9H289</accession>
<evidence type="ECO:0000256" key="1">
    <source>
        <dbReference type="SAM" id="MobiDB-lite"/>
    </source>
</evidence>
<reference evidence="2" key="2">
    <citation type="submission" date="2023-05" db="EMBL/GenBank/DDBJ databases">
        <authorList>
            <consortium name="Lawrence Berkeley National Laboratory"/>
            <person name="Steindorff A."/>
            <person name="Hensen N."/>
            <person name="Bonometti L."/>
            <person name="Westerberg I."/>
            <person name="Brannstrom I.O."/>
            <person name="Guillou S."/>
            <person name="Cros-Aarteil S."/>
            <person name="Calhoun S."/>
            <person name="Haridas S."/>
            <person name="Kuo A."/>
            <person name="Mondo S."/>
            <person name="Pangilinan J."/>
            <person name="Riley R."/>
            <person name="Labutti K."/>
            <person name="Andreopoulos B."/>
            <person name="Lipzen A."/>
            <person name="Chen C."/>
            <person name="Yanf M."/>
            <person name="Daum C."/>
            <person name="Ng V."/>
            <person name="Clum A."/>
            <person name="Ohm R."/>
            <person name="Martin F."/>
            <person name="Silar P."/>
            <person name="Natvig D."/>
            <person name="Lalanne C."/>
            <person name="Gautier V."/>
            <person name="Ament-Velasquez S.L."/>
            <person name="Kruys A."/>
            <person name="Hutchinson M.I."/>
            <person name="Powell A.J."/>
            <person name="Barry K."/>
            <person name="Miller A.N."/>
            <person name="Grigoriev I.V."/>
            <person name="Debuchy R."/>
            <person name="Gladieux P."/>
            <person name="Thoren M.H."/>
            <person name="Johannesson H."/>
        </authorList>
    </citation>
    <scope>NUCLEOTIDE SEQUENCE</scope>
    <source>
        <strain evidence="2">PSN243</strain>
    </source>
</reference>
<name>A0AAV9H289_9PEZI</name>
<feature type="compositionally biased region" description="Basic residues" evidence="1">
    <location>
        <begin position="176"/>
        <end position="185"/>
    </location>
</feature>
<keyword evidence="3" id="KW-1185">Reference proteome</keyword>
<dbReference type="Proteomes" id="UP001321760">
    <property type="component" value="Unassembled WGS sequence"/>
</dbReference>
<reference evidence="2" key="1">
    <citation type="journal article" date="2023" name="Mol. Phylogenet. Evol.">
        <title>Genome-scale phylogeny and comparative genomics of the fungal order Sordariales.</title>
        <authorList>
            <person name="Hensen N."/>
            <person name="Bonometti L."/>
            <person name="Westerberg I."/>
            <person name="Brannstrom I.O."/>
            <person name="Guillou S."/>
            <person name="Cros-Aarteil S."/>
            <person name="Calhoun S."/>
            <person name="Haridas S."/>
            <person name="Kuo A."/>
            <person name="Mondo S."/>
            <person name="Pangilinan J."/>
            <person name="Riley R."/>
            <person name="LaButti K."/>
            <person name="Andreopoulos B."/>
            <person name="Lipzen A."/>
            <person name="Chen C."/>
            <person name="Yan M."/>
            <person name="Daum C."/>
            <person name="Ng V."/>
            <person name="Clum A."/>
            <person name="Steindorff A."/>
            <person name="Ohm R.A."/>
            <person name="Martin F."/>
            <person name="Silar P."/>
            <person name="Natvig D.O."/>
            <person name="Lalanne C."/>
            <person name="Gautier V."/>
            <person name="Ament-Velasquez S.L."/>
            <person name="Kruys A."/>
            <person name="Hutchinson M.I."/>
            <person name="Powell A.J."/>
            <person name="Barry K."/>
            <person name="Miller A.N."/>
            <person name="Grigoriev I.V."/>
            <person name="Debuchy R."/>
            <person name="Gladieux P."/>
            <person name="Hiltunen Thoren M."/>
            <person name="Johannesson H."/>
        </authorList>
    </citation>
    <scope>NUCLEOTIDE SEQUENCE</scope>
    <source>
        <strain evidence="2">PSN243</strain>
    </source>
</reference>
<feature type="region of interest" description="Disordered" evidence="1">
    <location>
        <begin position="174"/>
        <end position="213"/>
    </location>
</feature>
<feature type="compositionally biased region" description="Pro residues" evidence="1">
    <location>
        <begin position="200"/>
        <end position="213"/>
    </location>
</feature>
<gene>
    <name evidence="2" type="ORF">QBC34DRAFT_178274</name>
</gene>
<evidence type="ECO:0000313" key="3">
    <source>
        <dbReference type="Proteomes" id="UP001321760"/>
    </source>
</evidence>
<protein>
    <submittedName>
        <fullName evidence="2">Uncharacterized protein</fullName>
    </submittedName>
</protein>
<dbReference type="EMBL" id="MU865918">
    <property type="protein sequence ID" value="KAK4454141.1"/>
    <property type="molecule type" value="Genomic_DNA"/>
</dbReference>
<evidence type="ECO:0000313" key="2">
    <source>
        <dbReference type="EMBL" id="KAK4454141.1"/>
    </source>
</evidence>